<dbReference type="EC" id="2.4.1.336" evidence="9"/>
<dbReference type="InterPro" id="IPR029044">
    <property type="entry name" value="Nucleotide-diphossugar_trans"/>
</dbReference>
<dbReference type="Proteomes" id="UP000515292">
    <property type="component" value="Chromosome"/>
</dbReference>
<evidence type="ECO:0000256" key="8">
    <source>
        <dbReference type="ARBA" id="ARBA00053004"/>
    </source>
</evidence>
<evidence type="ECO:0000256" key="2">
    <source>
        <dbReference type="ARBA" id="ARBA00022676"/>
    </source>
</evidence>
<dbReference type="EMBL" id="CP059851">
    <property type="protein sequence ID" value="QMW21759.1"/>
    <property type="molecule type" value="Genomic_DNA"/>
</dbReference>
<keyword evidence="3 13" id="KW-0808">Transferase</keyword>
<organism evidence="13 14">
    <name type="scientific">Sandaracinobacteroides saxicola</name>
    <dbReference type="NCBI Taxonomy" id="2759707"/>
    <lineage>
        <taxon>Bacteria</taxon>
        <taxon>Pseudomonadati</taxon>
        <taxon>Pseudomonadota</taxon>
        <taxon>Alphaproteobacteria</taxon>
        <taxon>Sphingomonadales</taxon>
        <taxon>Sphingosinicellaceae</taxon>
        <taxon>Sandaracinobacteroides</taxon>
    </lineage>
</organism>
<reference evidence="13 14" key="1">
    <citation type="submission" date="2020-07" db="EMBL/GenBank/DDBJ databases">
        <title>Complete genome sequence for Sandaracinobacter sp. M6.</title>
        <authorList>
            <person name="Tang Y."/>
            <person name="Liu Q."/>
            <person name="Guo Z."/>
            <person name="Lei P."/>
            <person name="Huang B."/>
        </authorList>
    </citation>
    <scope>NUCLEOTIDE SEQUENCE [LARGE SCALE GENOMIC DNA]</scope>
    <source>
        <strain evidence="13 14">M6</strain>
    </source>
</reference>
<feature type="transmembrane region" description="Helical" evidence="12">
    <location>
        <begin position="351"/>
        <end position="372"/>
    </location>
</feature>
<evidence type="ECO:0000256" key="5">
    <source>
        <dbReference type="ARBA" id="ARBA00022842"/>
    </source>
</evidence>
<dbReference type="AlphaFoldDB" id="A0A7G5IEG7"/>
<dbReference type="SUPFAM" id="SSF53448">
    <property type="entry name" value="Nucleotide-diphospho-sugar transferases"/>
    <property type="match status" value="1"/>
</dbReference>
<feature type="transmembrane region" description="Helical" evidence="12">
    <location>
        <begin position="419"/>
        <end position="448"/>
    </location>
</feature>
<dbReference type="PANTHER" id="PTHR43867:SF4">
    <property type="entry name" value="BETA-(1-3)-GLUCOSYL TRANSFERASE"/>
    <property type="match status" value="1"/>
</dbReference>
<protein>
    <recommendedName>
        <fullName evidence="10">Beta-monoglucosyldiacylglycerol synthase</fullName>
        <ecNumber evidence="9">2.4.1.336</ecNumber>
    </recommendedName>
    <alternativeName>
        <fullName evidence="11">UDP-glucose:1,2-diacylglycerol 3-beta-D-glucosyltransferase</fullName>
    </alternativeName>
</protein>
<dbReference type="RefSeq" id="WP_182294605.1">
    <property type="nucleotide sequence ID" value="NZ_CP059851.1"/>
</dbReference>
<comment type="subcellular location">
    <subcellularLocation>
        <location evidence="1">Membrane</location>
        <topology evidence="1">Multi-pass membrane protein</topology>
    </subcellularLocation>
</comment>
<keyword evidence="7 12" id="KW-0472">Membrane</keyword>
<evidence type="ECO:0000256" key="1">
    <source>
        <dbReference type="ARBA" id="ARBA00004141"/>
    </source>
</evidence>
<dbReference type="GO" id="GO:0005886">
    <property type="term" value="C:plasma membrane"/>
    <property type="evidence" value="ECO:0007669"/>
    <property type="project" value="TreeGrafter"/>
</dbReference>
<keyword evidence="2" id="KW-0328">Glycosyltransferase</keyword>
<evidence type="ECO:0000313" key="13">
    <source>
        <dbReference type="EMBL" id="QMW21759.1"/>
    </source>
</evidence>
<feature type="transmembrane region" description="Helical" evidence="12">
    <location>
        <begin position="316"/>
        <end position="339"/>
    </location>
</feature>
<dbReference type="GO" id="GO:0016758">
    <property type="term" value="F:hexosyltransferase activity"/>
    <property type="evidence" value="ECO:0007669"/>
    <property type="project" value="TreeGrafter"/>
</dbReference>
<dbReference type="Pfam" id="PF13641">
    <property type="entry name" value="Glyco_tranf_2_3"/>
    <property type="match status" value="1"/>
</dbReference>
<dbReference type="Gene3D" id="3.90.550.10">
    <property type="entry name" value="Spore Coat Polysaccharide Biosynthesis Protein SpsA, Chain A"/>
    <property type="match status" value="1"/>
</dbReference>
<evidence type="ECO:0000256" key="3">
    <source>
        <dbReference type="ARBA" id="ARBA00022679"/>
    </source>
</evidence>
<evidence type="ECO:0000256" key="12">
    <source>
        <dbReference type="SAM" id="Phobius"/>
    </source>
</evidence>
<evidence type="ECO:0000256" key="10">
    <source>
        <dbReference type="ARBA" id="ARBA00068721"/>
    </source>
</evidence>
<dbReference type="FunFam" id="3.90.550.10:FF:000164">
    <property type="entry name" value="Beta-(1-3)-glucosyl transferase"/>
    <property type="match status" value="1"/>
</dbReference>
<dbReference type="InterPro" id="IPR050321">
    <property type="entry name" value="Glycosyltr_2/OpgH_subfam"/>
</dbReference>
<dbReference type="KEGG" id="sand:H3309_10130"/>
<evidence type="ECO:0000313" key="14">
    <source>
        <dbReference type="Proteomes" id="UP000515292"/>
    </source>
</evidence>
<keyword evidence="14" id="KW-1185">Reference proteome</keyword>
<proteinExistence type="predicted"/>
<gene>
    <name evidence="13" type="ORF">H3309_10130</name>
</gene>
<evidence type="ECO:0000256" key="9">
    <source>
        <dbReference type="ARBA" id="ARBA00066964"/>
    </source>
</evidence>
<evidence type="ECO:0000256" key="11">
    <source>
        <dbReference type="ARBA" id="ARBA00078564"/>
    </source>
</evidence>
<evidence type="ECO:0000256" key="4">
    <source>
        <dbReference type="ARBA" id="ARBA00022692"/>
    </source>
</evidence>
<keyword evidence="5" id="KW-0460">Magnesium</keyword>
<comment type="catalytic activity">
    <reaction evidence="8">
        <text>a 1,2-diacyl-sn-glycerol + UDP-alpha-D-glucose = a 1,2-diacyl-3-O-(beta-D-glucopyranosyl)-sn-glycerol + UDP + H(+)</text>
        <dbReference type="Rhea" id="RHEA:17285"/>
        <dbReference type="ChEBI" id="CHEBI:15378"/>
        <dbReference type="ChEBI" id="CHEBI:17815"/>
        <dbReference type="ChEBI" id="CHEBI:58223"/>
        <dbReference type="ChEBI" id="CHEBI:58885"/>
        <dbReference type="ChEBI" id="CHEBI:75799"/>
        <dbReference type="EC" id="2.4.1.336"/>
    </reaction>
</comment>
<keyword evidence="6 12" id="KW-1133">Transmembrane helix</keyword>
<evidence type="ECO:0000256" key="6">
    <source>
        <dbReference type="ARBA" id="ARBA00022989"/>
    </source>
</evidence>
<feature type="transmembrane region" description="Helical" evidence="12">
    <location>
        <begin position="378"/>
        <end position="398"/>
    </location>
</feature>
<accession>A0A7G5IEG7</accession>
<name>A0A7G5IEG7_9SPHN</name>
<dbReference type="PANTHER" id="PTHR43867">
    <property type="entry name" value="CELLULOSE SYNTHASE CATALYTIC SUBUNIT A [UDP-FORMING]"/>
    <property type="match status" value="1"/>
</dbReference>
<keyword evidence="4 12" id="KW-0812">Transmembrane</keyword>
<sequence>MAPDSVGGAAVTAAATLLAGGLTLNAACAGAAAGLRLWSARVSHRHRHPLPGIAFARADAIPFISVHVPAHDEPPEVLVETLNALARLDYPAYEVIILDNNTPDPAVWRPVEAHARRLGDHFRFFHRDGVRGAKAGALNIALGLTDPRARYVAVVDADYVVEPDFLRAAVAAFARGGSDYVQFPQAYRHGRHADAVVGELNDYFRHCAAAANRSQTVLLTGTLSVIAIDALRHVGGWPTGTITEDADLGLSLYAAGARGMFVDRVVGRGLLPLDYAGLCVQRDRWVAGNAQTMTRAVAMWRLAPRRRGMLSVWAQLAAWPAFLALPVLALAFSALCRLFDVATPMLPVMELLAAATIILSFVTLLVEAVIVKRQPATVPVRVAMLWSASLAWLPLLWGRRFSFRRTPKEAGARTPLPALLWWGTALLMVLGVVLAVFGAPLAGLVLLLPGLALPAAQWTDYCLDSAHETGDVACTA</sequence>
<evidence type="ECO:0000256" key="7">
    <source>
        <dbReference type="ARBA" id="ARBA00023136"/>
    </source>
</evidence>